<protein>
    <submittedName>
        <fullName evidence="9">Lipopolysaccharide biosynthesis protein</fullName>
    </submittedName>
</protein>
<feature type="transmembrane region" description="Helical" evidence="8">
    <location>
        <begin position="382"/>
        <end position="401"/>
    </location>
</feature>
<keyword evidence="10" id="KW-1185">Reference proteome</keyword>
<dbReference type="AlphaFoldDB" id="A0AB37UMZ3"/>
<comment type="caution">
    <text evidence="9">The sequence shown here is derived from an EMBL/GenBank/DDBJ whole genome shotgun (WGS) entry which is preliminary data.</text>
</comment>
<evidence type="ECO:0000313" key="9">
    <source>
        <dbReference type="EMBL" id="RUT12782.1"/>
    </source>
</evidence>
<comment type="subcellular location">
    <subcellularLocation>
        <location evidence="1">Cell membrane</location>
        <topology evidence="1">Multi-pass membrane protein</topology>
    </subcellularLocation>
</comment>
<gene>
    <name evidence="9" type="ORF">DSM107010_19120</name>
</gene>
<accession>A0AB37UMZ3</accession>
<feature type="region of interest" description="Disordered" evidence="7">
    <location>
        <begin position="1"/>
        <end position="20"/>
    </location>
</feature>
<feature type="transmembrane region" description="Helical" evidence="8">
    <location>
        <begin position="353"/>
        <end position="375"/>
    </location>
</feature>
<proteinExistence type="inferred from homology"/>
<keyword evidence="4 8" id="KW-0812">Transmembrane</keyword>
<evidence type="ECO:0000256" key="3">
    <source>
        <dbReference type="ARBA" id="ARBA00022475"/>
    </source>
</evidence>
<evidence type="ECO:0000313" key="10">
    <source>
        <dbReference type="Proteomes" id="UP000282574"/>
    </source>
</evidence>
<dbReference type="Pfam" id="PF13440">
    <property type="entry name" value="Polysacc_synt_3"/>
    <property type="match status" value="1"/>
</dbReference>
<dbReference type="CDD" id="cd13127">
    <property type="entry name" value="MATE_tuaB_like"/>
    <property type="match status" value="1"/>
</dbReference>
<reference evidence="9 10" key="1">
    <citation type="journal article" date="2019" name="Genome Biol. Evol.">
        <title>Day and night: Metabolic profiles and evolutionary relationships of six axenic non-marine cyanobacteria.</title>
        <authorList>
            <person name="Will S.E."/>
            <person name="Henke P."/>
            <person name="Boedeker C."/>
            <person name="Huang S."/>
            <person name="Brinkmann H."/>
            <person name="Rohde M."/>
            <person name="Jarek M."/>
            <person name="Friedl T."/>
            <person name="Seufert S."/>
            <person name="Schumacher M."/>
            <person name="Overmann J."/>
            <person name="Neumann-Schaal M."/>
            <person name="Petersen J."/>
        </authorList>
    </citation>
    <scope>NUCLEOTIDE SEQUENCE [LARGE SCALE GENOMIC DNA]</scope>
    <source>
        <strain evidence="9 10">SAG 39.79</strain>
    </source>
</reference>
<feature type="transmembrane region" description="Helical" evidence="8">
    <location>
        <begin position="407"/>
        <end position="427"/>
    </location>
</feature>
<feature type="transmembrane region" description="Helical" evidence="8">
    <location>
        <begin position="439"/>
        <end position="463"/>
    </location>
</feature>
<evidence type="ECO:0000256" key="7">
    <source>
        <dbReference type="SAM" id="MobiDB-lite"/>
    </source>
</evidence>
<dbReference type="PANTHER" id="PTHR30250:SF10">
    <property type="entry name" value="LIPOPOLYSACCHARIDE BIOSYNTHESIS PROTEIN WZXC"/>
    <property type="match status" value="1"/>
</dbReference>
<evidence type="ECO:0000256" key="8">
    <source>
        <dbReference type="SAM" id="Phobius"/>
    </source>
</evidence>
<feature type="transmembrane region" description="Helical" evidence="8">
    <location>
        <begin position="469"/>
        <end position="493"/>
    </location>
</feature>
<dbReference type="EMBL" id="RSCK01000011">
    <property type="protein sequence ID" value="RUT12782.1"/>
    <property type="molecule type" value="Genomic_DNA"/>
</dbReference>
<feature type="transmembrane region" description="Helical" evidence="8">
    <location>
        <begin position="109"/>
        <end position="133"/>
    </location>
</feature>
<sequence length="509" mass="55744">MPEPLPESLKTSSEQSDRDRHFRTDHLNADLKKRSIRGGAVTLVAQACKFTLQMGSTVILARLLAPQDYGLVGMVTAVTGFVALFKDMGLSMATIQKAEINHRQISNLFWVNIAVSLLLTLVTCAIAPVVAVFYNEPRLTLITIVSAIGFLFGGLTVQHQALLNRQMRFTALAAIDIVAMGFGVVSALVLAWYGAGYWALVVMQIAIAIGQMGGAWLLCSWRPSLPKRHANIRELLTFGSHLTGFNVINYFARNLDNILIGRSWGAGQLGLYAKAYGLLLLPLQQINAPITAVAIPSLSRLQADPQQFRNYYLKAVSLVTFLTLPLVILSIAISEEVVTLILGSQWREASFLFRFLGVAAIFQPLCNTAGWLYIATGKTDRMLKWGVFASSLTVVSFFIGLPYGARGVALCYAVAMLLQVYPCMYYATRGLEITTSDLFSAIAQSLVAALIAGLATIGIKFALNPILPVWGIAIACTLVMAGLYVAIVFYLFGKKSFYLSFLREFKQRR</sequence>
<name>A0AB37UMZ3_9CYAN</name>
<feature type="transmembrane region" description="Helical" evidence="8">
    <location>
        <begin position="311"/>
        <end position="333"/>
    </location>
</feature>
<dbReference type="RefSeq" id="WP_106167682.1">
    <property type="nucleotide sequence ID" value="NZ_JAVKZF010000002.1"/>
</dbReference>
<dbReference type="GO" id="GO:0005886">
    <property type="term" value="C:plasma membrane"/>
    <property type="evidence" value="ECO:0007669"/>
    <property type="project" value="UniProtKB-SubCell"/>
</dbReference>
<evidence type="ECO:0000256" key="4">
    <source>
        <dbReference type="ARBA" id="ARBA00022692"/>
    </source>
</evidence>
<feature type="transmembrane region" description="Helical" evidence="8">
    <location>
        <begin position="169"/>
        <end position="191"/>
    </location>
</feature>
<keyword evidence="6 8" id="KW-0472">Membrane</keyword>
<evidence type="ECO:0000256" key="1">
    <source>
        <dbReference type="ARBA" id="ARBA00004651"/>
    </source>
</evidence>
<feature type="transmembrane region" description="Helical" evidence="8">
    <location>
        <begin position="197"/>
        <end position="219"/>
    </location>
</feature>
<dbReference type="InterPro" id="IPR050833">
    <property type="entry name" value="Poly_Biosynth_Transport"/>
</dbReference>
<dbReference type="PANTHER" id="PTHR30250">
    <property type="entry name" value="PST FAMILY PREDICTED COLANIC ACID TRANSPORTER"/>
    <property type="match status" value="1"/>
</dbReference>
<feature type="transmembrane region" description="Helical" evidence="8">
    <location>
        <begin position="69"/>
        <end position="88"/>
    </location>
</feature>
<evidence type="ECO:0000256" key="5">
    <source>
        <dbReference type="ARBA" id="ARBA00022989"/>
    </source>
</evidence>
<organism evidence="9 10">
    <name type="scientific">Chroococcidiopsis cubana SAG 39.79</name>
    <dbReference type="NCBI Taxonomy" id="388085"/>
    <lineage>
        <taxon>Bacteria</taxon>
        <taxon>Bacillati</taxon>
        <taxon>Cyanobacteriota</taxon>
        <taxon>Cyanophyceae</taxon>
        <taxon>Chroococcidiopsidales</taxon>
        <taxon>Chroococcidiopsidaceae</taxon>
        <taxon>Chroococcidiopsis</taxon>
    </lineage>
</organism>
<evidence type="ECO:0000256" key="6">
    <source>
        <dbReference type="ARBA" id="ARBA00023136"/>
    </source>
</evidence>
<dbReference type="Proteomes" id="UP000282574">
    <property type="component" value="Unassembled WGS sequence"/>
</dbReference>
<evidence type="ECO:0000256" key="2">
    <source>
        <dbReference type="ARBA" id="ARBA00007430"/>
    </source>
</evidence>
<comment type="similarity">
    <text evidence="2">Belongs to the polysaccharide synthase family.</text>
</comment>
<feature type="transmembrane region" description="Helical" evidence="8">
    <location>
        <begin position="139"/>
        <end position="157"/>
    </location>
</feature>
<keyword evidence="3" id="KW-1003">Cell membrane</keyword>
<keyword evidence="5 8" id="KW-1133">Transmembrane helix</keyword>